<dbReference type="EMBL" id="JSAN01000057">
    <property type="protein sequence ID" value="KIC72332.1"/>
    <property type="molecule type" value="Genomic_DNA"/>
</dbReference>
<dbReference type="PANTHER" id="PTHR45266:SF3">
    <property type="entry name" value="OXALOACETATE DECARBOXYLASE ALPHA CHAIN"/>
    <property type="match status" value="1"/>
</dbReference>
<dbReference type="GO" id="GO:0009317">
    <property type="term" value="C:acetyl-CoA carboxylase complex"/>
    <property type="evidence" value="ECO:0007669"/>
    <property type="project" value="InterPro"/>
</dbReference>
<comment type="pathway">
    <text evidence="4">Lipid metabolism; fatty acid biosynthesis.</text>
</comment>
<dbReference type="InterPro" id="IPR050709">
    <property type="entry name" value="Biotin_Carboxyl_Carrier/Decarb"/>
</dbReference>
<sequence>MRKEIDVELKHIKELMAVMGRTGTKRLQLKQNEFELIIERQENGHGRSIADSTLIDSEEQIRTYLQQRTEQALSHGAEMPTARPPIPIAVEAPKVDTNSLYVTSPMVGTFYGAPSPDDPSFIKVGDRIEKNSVVCIIEAMKVMNEIKANVSGAIAEILVESGQPVEFGTKLFRIVE</sequence>
<evidence type="ECO:0000256" key="3">
    <source>
        <dbReference type="ARBA" id="ARBA00023267"/>
    </source>
</evidence>
<evidence type="ECO:0000256" key="4">
    <source>
        <dbReference type="RuleBase" id="RU364072"/>
    </source>
</evidence>
<name>A0A0C1JYQ7_9BACT</name>
<dbReference type="GO" id="GO:0003989">
    <property type="term" value="F:acetyl-CoA carboxylase activity"/>
    <property type="evidence" value="ECO:0007669"/>
    <property type="project" value="InterPro"/>
</dbReference>
<evidence type="ECO:0000313" key="7">
    <source>
        <dbReference type="Proteomes" id="UP000031465"/>
    </source>
</evidence>
<dbReference type="PRINTS" id="PR01071">
    <property type="entry name" value="ACOABIOTINCC"/>
</dbReference>
<evidence type="ECO:0000256" key="2">
    <source>
        <dbReference type="ARBA" id="ARBA00017562"/>
    </source>
</evidence>
<dbReference type="InterPro" id="IPR011053">
    <property type="entry name" value="Single_hybrid_motif"/>
</dbReference>
<organism evidence="6 7">
    <name type="scientific">Candidatus Protochlamydia amoebophila</name>
    <dbReference type="NCBI Taxonomy" id="362787"/>
    <lineage>
        <taxon>Bacteria</taxon>
        <taxon>Pseudomonadati</taxon>
        <taxon>Chlamydiota</taxon>
        <taxon>Chlamydiia</taxon>
        <taxon>Parachlamydiales</taxon>
        <taxon>Parachlamydiaceae</taxon>
        <taxon>Candidatus Protochlamydia</taxon>
    </lineage>
</organism>
<dbReference type="Proteomes" id="UP000031465">
    <property type="component" value="Unassembled WGS sequence"/>
</dbReference>
<proteinExistence type="predicted"/>
<dbReference type="PROSITE" id="PS50968">
    <property type="entry name" value="BIOTINYL_LIPOYL"/>
    <property type="match status" value="1"/>
</dbReference>
<dbReference type="GO" id="GO:0006633">
    <property type="term" value="P:fatty acid biosynthetic process"/>
    <property type="evidence" value="ECO:0007669"/>
    <property type="project" value="UniProtKB-UniPathway"/>
</dbReference>
<keyword evidence="4" id="KW-0444">Lipid biosynthesis</keyword>
<dbReference type="AlphaFoldDB" id="A0A0C1JYQ7"/>
<gene>
    <name evidence="6" type="primary">accB</name>
    <name evidence="6" type="ORF">DB44_CK00050</name>
</gene>
<evidence type="ECO:0000313" key="6">
    <source>
        <dbReference type="EMBL" id="KIC72332.1"/>
    </source>
</evidence>
<dbReference type="InterPro" id="IPR000089">
    <property type="entry name" value="Biotin_lipoyl"/>
</dbReference>
<dbReference type="CDD" id="cd06850">
    <property type="entry name" value="biotinyl_domain"/>
    <property type="match status" value="1"/>
</dbReference>
<dbReference type="InterPro" id="IPR001249">
    <property type="entry name" value="AcCoA_biotinCC"/>
</dbReference>
<dbReference type="NCBIfam" id="TIGR00531">
    <property type="entry name" value="BCCP"/>
    <property type="match status" value="1"/>
</dbReference>
<accession>A0A0C1JYQ7</accession>
<dbReference type="Gene3D" id="2.40.50.100">
    <property type="match status" value="1"/>
</dbReference>
<keyword evidence="3 4" id="KW-0092">Biotin</keyword>
<dbReference type="PANTHER" id="PTHR45266">
    <property type="entry name" value="OXALOACETATE DECARBOXYLASE ALPHA CHAIN"/>
    <property type="match status" value="1"/>
</dbReference>
<comment type="caution">
    <text evidence="6">The sequence shown here is derived from an EMBL/GenBank/DDBJ whole genome shotgun (WGS) entry which is preliminary data.</text>
</comment>
<evidence type="ECO:0000256" key="1">
    <source>
        <dbReference type="ARBA" id="ARBA00003761"/>
    </source>
</evidence>
<keyword evidence="4" id="KW-0276">Fatty acid metabolism</keyword>
<dbReference type="PATRIC" id="fig|362787.3.peg.859"/>
<feature type="domain" description="Lipoyl-binding" evidence="5">
    <location>
        <begin position="99"/>
        <end position="175"/>
    </location>
</feature>
<keyword evidence="4" id="KW-0275">Fatty acid biosynthesis</keyword>
<evidence type="ECO:0000259" key="5">
    <source>
        <dbReference type="PROSITE" id="PS50968"/>
    </source>
</evidence>
<keyword evidence="4" id="KW-0443">Lipid metabolism</keyword>
<comment type="function">
    <text evidence="1 4">This protein is a component of the acetyl coenzyme A carboxylase complex; first, biotin carboxylase catalyzes the carboxylation of the carrier protein and then the transcarboxylase transfers the carboxyl group to form malonyl-CoA.</text>
</comment>
<reference evidence="6 7" key="1">
    <citation type="journal article" date="2014" name="Mol. Biol. Evol.">
        <title>Massive expansion of Ubiquitination-related gene families within the Chlamydiae.</title>
        <authorList>
            <person name="Domman D."/>
            <person name="Collingro A."/>
            <person name="Lagkouvardos I."/>
            <person name="Gehre L."/>
            <person name="Weinmaier T."/>
            <person name="Rattei T."/>
            <person name="Subtil A."/>
            <person name="Horn M."/>
        </authorList>
    </citation>
    <scope>NUCLEOTIDE SEQUENCE [LARGE SCALE GENOMIC DNA]</scope>
    <source>
        <strain evidence="6 7">EI2</strain>
    </source>
</reference>
<dbReference type="Pfam" id="PF00364">
    <property type="entry name" value="Biotin_lipoyl"/>
    <property type="match status" value="1"/>
</dbReference>
<dbReference type="SUPFAM" id="SSF51230">
    <property type="entry name" value="Single hybrid motif"/>
    <property type="match status" value="1"/>
</dbReference>
<protein>
    <recommendedName>
        <fullName evidence="2 4">Biotin carboxyl carrier protein of acetyl-CoA carboxylase</fullName>
    </recommendedName>
</protein>
<dbReference type="UniPathway" id="UPA00094"/>